<feature type="coiled-coil region" evidence="5">
    <location>
        <begin position="836"/>
        <end position="902"/>
    </location>
</feature>
<dbReference type="GO" id="GO:1990316">
    <property type="term" value="C:Atg1/ULK1 kinase complex"/>
    <property type="evidence" value="ECO:0007669"/>
    <property type="project" value="TreeGrafter"/>
</dbReference>
<dbReference type="GO" id="GO:0000422">
    <property type="term" value="P:autophagy of mitochondrion"/>
    <property type="evidence" value="ECO:0007669"/>
    <property type="project" value="TreeGrafter"/>
</dbReference>
<keyword evidence="3" id="KW-0072">Autophagy</keyword>
<feature type="coiled-coil region" evidence="5">
    <location>
        <begin position="1007"/>
        <end position="1034"/>
    </location>
</feature>
<dbReference type="GO" id="GO:0061723">
    <property type="term" value="P:glycophagy"/>
    <property type="evidence" value="ECO:0007669"/>
    <property type="project" value="TreeGrafter"/>
</dbReference>
<evidence type="ECO:0000259" key="8">
    <source>
        <dbReference type="Pfam" id="PF10377"/>
    </source>
</evidence>
<dbReference type="Proteomes" id="UP001163046">
    <property type="component" value="Unassembled WGS sequence"/>
</dbReference>
<evidence type="ECO:0000256" key="5">
    <source>
        <dbReference type="SAM" id="Coils"/>
    </source>
</evidence>
<evidence type="ECO:0000256" key="3">
    <source>
        <dbReference type="ARBA" id="ARBA00023006"/>
    </source>
</evidence>
<dbReference type="Pfam" id="PF04108">
    <property type="entry name" value="ATG17_like"/>
    <property type="match status" value="1"/>
</dbReference>
<dbReference type="GO" id="GO:0034045">
    <property type="term" value="C:phagophore assembly site membrane"/>
    <property type="evidence" value="ECO:0007669"/>
    <property type="project" value="TreeGrafter"/>
</dbReference>
<keyword evidence="2" id="KW-0653">Protein transport</keyword>
<organism evidence="9 10">
    <name type="scientific">Desmophyllum pertusum</name>
    <dbReference type="NCBI Taxonomy" id="174260"/>
    <lineage>
        <taxon>Eukaryota</taxon>
        <taxon>Metazoa</taxon>
        <taxon>Cnidaria</taxon>
        <taxon>Anthozoa</taxon>
        <taxon>Hexacorallia</taxon>
        <taxon>Scleractinia</taxon>
        <taxon>Caryophylliina</taxon>
        <taxon>Caryophylliidae</taxon>
        <taxon>Desmophyllum</taxon>
    </lineage>
</organism>
<dbReference type="GO" id="GO:0061709">
    <property type="term" value="P:reticulophagy"/>
    <property type="evidence" value="ECO:0007669"/>
    <property type="project" value="TreeGrafter"/>
</dbReference>
<comment type="caution">
    <text evidence="9">The sequence shown here is derived from an EMBL/GenBank/DDBJ whole genome shotgun (WGS) entry which is preliminary data.</text>
</comment>
<dbReference type="OrthoDB" id="447953at2759"/>
<proteinExistence type="predicted"/>
<keyword evidence="1" id="KW-0813">Transport</keyword>
<dbReference type="GO" id="GO:0015031">
    <property type="term" value="P:protein transport"/>
    <property type="evidence" value="ECO:0007669"/>
    <property type="project" value="UniProtKB-KW"/>
</dbReference>
<dbReference type="GO" id="GO:0034727">
    <property type="term" value="P:piecemeal microautophagy of the nucleus"/>
    <property type="evidence" value="ECO:0007669"/>
    <property type="project" value="TreeGrafter"/>
</dbReference>
<dbReference type="GO" id="GO:0034517">
    <property type="term" value="P:ribophagy"/>
    <property type="evidence" value="ECO:0007669"/>
    <property type="project" value="TreeGrafter"/>
</dbReference>
<dbReference type="InterPro" id="IPR019460">
    <property type="entry name" value="Atg11_C"/>
</dbReference>
<evidence type="ECO:0000256" key="2">
    <source>
        <dbReference type="ARBA" id="ARBA00022927"/>
    </source>
</evidence>
<feature type="coiled-coil region" evidence="5">
    <location>
        <begin position="738"/>
        <end position="772"/>
    </location>
</feature>
<accession>A0A9W9ZT10</accession>
<sequence>MLHVFHVDLGTIYTFEMELAMESVQMLMSTVATVTGIPEDKQVLLIANGEALDPTERVCSYSSAGTDTNPIFLFSKSTIESSIPPSPSLNLGSEANLKEQVDKSFNLPPTYETLVSRAQLASDFHLLAVEIAESCENLVCEQKLQQKGWAAVVANLESIASEFKARSSSVHQIYSEFLDSRTRYVELLDRFKQMLPLLARVPVLPCLMARQLSQDRQQGQQEQSSRIWFKQCIEAVEQFDESHLTEITTEVSQVLESLDNTNMKEIKGLDERLAGLQQILQNVQSFTQSQADMSQGFQQNQSRAQNIGDPSVLPDLCASHQKQLMMLMKNHSHLRDIRKRCARAKDELSANLHTRLRWIMYVEKKICDCDGTIIMYHENIRRIKRRLEIIEQVNEAPRVYILAVAEVVRRRSFSSQFQKWASKLCESSVQERTEETTRREEFEMNFGQHFLQSLFSGLSDRPSRFVEKPPKPFDEQLPIITDRDLQELKDQIPELSSYLESSSINISMKDESGKTSFLQSDELDSLSSIAQFPVIFVSRTSDSVTDKKVTSLLADMSSSESKATQMSMDASTQVEWTGQENENIPIQEEQSPTELYCTQNVPAINEPTNVIRQETTEGSDDNDSNGRKKSNSDTASEKSSALEDSDLIFRSAHEDYVTVFDEKELPPDIQPIGELQEDCTALIDDASQTPTLASSGTQSTDNSTQTEGSSDGNWPIQESGLGEFFEETTLDSDRQSFERTSQSTVNKMVERLEQLEEQLRTTQGSLDKANSQKESLQQVNTKVRDCVKDEVEVIRQCLVDSTRLILEWDSKVKEDVIVAVGKLQQRGDLFREQVDQNATKRTREDFERELVQLNSQFEEEKSTLLEMKSKLEHEKGEILNKLQQLQDEKERSEFQHREENEKLSMIVSECKAKLDEHEGVTQKHQESKSRYEEDQQIRFNAIMMKLKREKEHAVLQSQEKIRELKQLVEQQNKDMKSLVMEKERVTGDYEQARDAFCGREQELLAVLQDKESKILEAEIQMQNKEAEFLEQIEQEKASTIALLQVERQMWEAERKRDFSVKVQETECGTDAVLEEDYQQRIQLLEGENRKLTETFSEQTGKFEVETDLQCQGGQLKQALDAKDQQIKILQQQLSQMQQLAGAAAATSRTDKISLRDFQIGDLILLVFDERYENYLVLSTGQTLFFLHPESMTGLDLATSGPKRRPWMLAQMTDKEYCQAKKPHNRFHVPVGTKFL</sequence>
<dbReference type="GO" id="GO:0060090">
    <property type="term" value="F:molecular adaptor activity"/>
    <property type="evidence" value="ECO:0007669"/>
    <property type="project" value="TreeGrafter"/>
</dbReference>
<keyword evidence="4 5" id="KW-0175">Coiled coil</keyword>
<dbReference type="InterPro" id="IPR045326">
    <property type="entry name" value="ATG17-like_dom"/>
</dbReference>
<feature type="domain" description="Autophagy protein ATG17-like" evidence="7">
    <location>
        <begin position="130"/>
        <end position="448"/>
    </location>
</feature>
<dbReference type="CDD" id="cd17060">
    <property type="entry name" value="Ubl_RB1CC1"/>
    <property type="match status" value="1"/>
</dbReference>
<keyword evidence="10" id="KW-1185">Reference proteome</keyword>
<dbReference type="GO" id="GO:0000045">
    <property type="term" value="P:autophagosome assembly"/>
    <property type="evidence" value="ECO:0007669"/>
    <property type="project" value="InterPro"/>
</dbReference>
<evidence type="ECO:0000259" key="7">
    <source>
        <dbReference type="Pfam" id="PF04108"/>
    </source>
</evidence>
<evidence type="ECO:0000313" key="10">
    <source>
        <dbReference type="Proteomes" id="UP001163046"/>
    </source>
</evidence>
<gene>
    <name evidence="9" type="primary">RB1CC1_1</name>
    <name evidence="9" type="ORF">OS493_008747</name>
</gene>
<feature type="coiled-coil region" evidence="5">
    <location>
        <begin position="947"/>
        <end position="981"/>
    </location>
</feature>
<name>A0A9W9ZT10_9CNID</name>
<dbReference type="InterPro" id="IPR040040">
    <property type="entry name" value="ATG11"/>
</dbReference>
<protein>
    <submittedName>
        <fullName evidence="9">Reticulophagy</fullName>
    </submittedName>
</protein>
<dbReference type="PANTHER" id="PTHR13222">
    <property type="entry name" value="RB1-INDUCIBLE COILED-COIL"/>
    <property type="match status" value="1"/>
</dbReference>
<dbReference type="GO" id="GO:0019901">
    <property type="term" value="F:protein kinase binding"/>
    <property type="evidence" value="ECO:0007669"/>
    <property type="project" value="TreeGrafter"/>
</dbReference>
<dbReference type="Pfam" id="PF10377">
    <property type="entry name" value="ATG11"/>
    <property type="match status" value="1"/>
</dbReference>
<feature type="compositionally biased region" description="Polar residues" evidence="6">
    <location>
        <begin position="602"/>
        <end position="613"/>
    </location>
</feature>
<dbReference type="Gene3D" id="3.10.20.90">
    <property type="entry name" value="Phosphatidylinositol 3-kinase Catalytic Subunit, Chain A, domain 1"/>
    <property type="match status" value="1"/>
</dbReference>
<reference evidence="9" key="1">
    <citation type="submission" date="2023-01" db="EMBL/GenBank/DDBJ databases">
        <title>Genome assembly of the deep-sea coral Lophelia pertusa.</title>
        <authorList>
            <person name="Herrera S."/>
            <person name="Cordes E."/>
        </authorList>
    </citation>
    <scope>NUCLEOTIDE SEQUENCE</scope>
    <source>
        <strain evidence="9">USNM1676648</strain>
        <tissue evidence="9">Polyp</tissue>
    </source>
</reference>
<feature type="domain" description="Autophagy-related protein 11 C-terminal" evidence="8">
    <location>
        <begin position="1127"/>
        <end position="1234"/>
    </location>
</feature>
<dbReference type="EMBL" id="MU825876">
    <property type="protein sequence ID" value="KAJ7386599.1"/>
    <property type="molecule type" value="Genomic_DNA"/>
</dbReference>
<evidence type="ECO:0000313" key="9">
    <source>
        <dbReference type="EMBL" id="KAJ7386599.1"/>
    </source>
</evidence>
<dbReference type="PANTHER" id="PTHR13222:SF1">
    <property type="entry name" value="RB1-INDUCIBLE COILED-COIL PROTEIN 1"/>
    <property type="match status" value="1"/>
</dbReference>
<evidence type="ECO:0000256" key="4">
    <source>
        <dbReference type="ARBA" id="ARBA00023054"/>
    </source>
</evidence>
<feature type="region of interest" description="Disordered" evidence="6">
    <location>
        <begin position="602"/>
        <end position="646"/>
    </location>
</feature>
<dbReference type="AlphaFoldDB" id="A0A9W9ZT10"/>
<evidence type="ECO:0000256" key="6">
    <source>
        <dbReference type="SAM" id="MobiDB-lite"/>
    </source>
</evidence>
<feature type="compositionally biased region" description="Polar residues" evidence="6">
    <location>
        <begin position="689"/>
        <end position="712"/>
    </location>
</feature>
<evidence type="ECO:0000256" key="1">
    <source>
        <dbReference type="ARBA" id="ARBA00022448"/>
    </source>
</evidence>
<feature type="region of interest" description="Disordered" evidence="6">
    <location>
        <begin position="689"/>
        <end position="718"/>
    </location>
</feature>